<protein>
    <recommendedName>
        <fullName evidence="5">Yip1 domain-containing protein</fullName>
    </recommendedName>
</protein>
<reference evidence="3 4" key="1">
    <citation type="journal article" date="2019" name="Int. J. Syst. Evol. Microbiol.">
        <title>The Global Catalogue of Microorganisms (GCM) 10K type strain sequencing project: providing services to taxonomists for standard genome sequencing and annotation.</title>
        <authorList>
            <consortium name="The Broad Institute Genomics Platform"/>
            <consortium name="The Broad Institute Genome Sequencing Center for Infectious Disease"/>
            <person name="Wu L."/>
            <person name="Ma J."/>
        </authorList>
    </citation>
    <scope>NUCLEOTIDE SEQUENCE [LARGE SCALE GENOMIC DNA]</scope>
    <source>
        <strain evidence="3 4">DT31</strain>
    </source>
</reference>
<proteinExistence type="predicted"/>
<accession>A0ABD5WF92</accession>
<evidence type="ECO:0000256" key="1">
    <source>
        <dbReference type="SAM" id="MobiDB-lite"/>
    </source>
</evidence>
<feature type="region of interest" description="Disordered" evidence="1">
    <location>
        <begin position="1"/>
        <end position="48"/>
    </location>
</feature>
<feature type="transmembrane region" description="Helical" evidence="2">
    <location>
        <begin position="147"/>
        <end position="175"/>
    </location>
</feature>
<keyword evidence="2" id="KW-0472">Membrane</keyword>
<evidence type="ECO:0000313" key="4">
    <source>
        <dbReference type="Proteomes" id="UP001596461"/>
    </source>
</evidence>
<keyword evidence="2" id="KW-0812">Transmembrane</keyword>
<evidence type="ECO:0000313" key="3">
    <source>
        <dbReference type="EMBL" id="MFC7070572.1"/>
    </source>
</evidence>
<feature type="compositionally biased region" description="Polar residues" evidence="1">
    <location>
        <begin position="21"/>
        <end position="32"/>
    </location>
</feature>
<keyword evidence="2" id="KW-1133">Transmembrane helix</keyword>
<organism evidence="3 4">
    <name type="scientific">Halobaculum lipolyticum</name>
    <dbReference type="NCBI Taxonomy" id="3032001"/>
    <lineage>
        <taxon>Archaea</taxon>
        <taxon>Methanobacteriati</taxon>
        <taxon>Methanobacteriota</taxon>
        <taxon>Stenosarchaea group</taxon>
        <taxon>Halobacteria</taxon>
        <taxon>Halobacteriales</taxon>
        <taxon>Haloferacaceae</taxon>
        <taxon>Halobaculum</taxon>
    </lineage>
</organism>
<feature type="transmembrane region" description="Helical" evidence="2">
    <location>
        <begin position="57"/>
        <end position="77"/>
    </location>
</feature>
<name>A0ABD5WF92_9EURY</name>
<comment type="caution">
    <text evidence="3">The sequence shown here is derived from an EMBL/GenBank/DDBJ whole genome shotgun (WGS) entry which is preliminary data.</text>
</comment>
<dbReference type="AlphaFoldDB" id="A0ABD5WF92"/>
<evidence type="ECO:0008006" key="5">
    <source>
        <dbReference type="Google" id="ProtNLM"/>
    </source>
</evidence>
<dbReference type="EMBL" id="JBHTAH010000012">
    <property type="protein sequence ID" value="MFC7070572.1"/>
    <property type="molecule type" value="Genomic_DNA"/>
</dbReference>
<sequence>MSSGPKYDQRGGGDATDTGPLASSQETDTSGFTDPLSDMTGDDGPLPSLGESRRDTLLAFASAPAAFVLTIVIREAILRPTAAGIGLIDWVFTKVESLYRGLGPLLVGTESNPGPLWTAGEAYFIIPSSINEALTGSLGQYGLGAPLVYALTITIQAALVFVTMFAVVAIVISLIPGASGVTKTAGELWNRLT</sequence>
<dbReference type="RefSeq" id="WP_390210765.1">
    <property type="nucleotide sequence ID" value="NZ_JBHTAH010000012.1"/>
</dbReference>
<dbReference type="Proteomes" id="UP001596461">
    <property type="component" value="Unassembled WGS sequence"/>
</dbReference>
<evidence type="ECO:0000256" key="2">
    <source>
        <dbReference type="SAM" id="Phobius"/>
    </source>
</evidence>
<gene>
    <name evidence="3" type="ORF">ACFQL9_13040</name>
</gene>
<keyword evidence="4" id="KW-1185">Reference proteome</keyword>